<comment type="caution">
    <text evidence="1">The sequence shown here is derived from an EMBL/GenBank/DDBJ whole genome shotgun (WGS) entry which is preliminary data.</text>
</comment>
<name>A0A840MT51_9PROT</name>
<dbReference type="EMBL" id="JACHHY010000048">
    <property type="protein sequence ID" value="MBB5020585.1"/>
    <property type="molecule type" value="Genomic_DNA"/>
</dbReference>
<reference evidence="1 2" key="1">
    <citation type="submission" date="2020-08" db="EMBL/GenBank/DDBJ databases">
        <title>Genomic Encyclopedia of Type Strains, Phase IV (KMG-IV): sequencing the most valuable type-strain genomes for metagenomic binning, comparative biology and taxonomic classification.</title>
        <authorList>
            <person name="Goeker M."/>
        </authorList>
    </citation>
    <scope>NUCLEOTIDE SEQUENCE [LARGE SCALE GENOMIC DNA]</scope>
    <source>
        <strain evidence="1 2">DSM 27165</strain>
    </source>
</reference>
<accession>A0A840MT51</accession>
<evidence type="ECO:0000313" key="1">
    <source>
        <dbReference type="EMBL" id="MBB5020585.1"/>
    </source>
</evidence>
<proteinExistence type="predicted"/>
<sequence>MSSSLSIWDPSRHGPEPQTFDEVLAQFRQLSGQADQPNYWFASFAQHIQNVVNSQPQVPQEWRDRYGHFVARAQSVEQAIWHIELPAASQTAMRKLMVDTATTLGLVVYDDDLALAFLRGDIVLPAERRSSWDALLAPPEADHLPGEDEAEQFVTEQMLQAFGPLGFTASKGQFGAIKLTRQLPGGGGQKIGFSIIADAYKDAYRFGVTTQFSHEAVQALYQRFKFTDDEPFFGSAPLPLDLQKRIFYLSTYQEARAAVASVYAFLEPILATTTTLQGLDGLMNGSLYPEGKERSRDGGRSSPHILIVARLVGNPDYDAIEAELTEGYMKSNWVKTEPNQSEWNRLVAYLRTEVQPLV</sequence>
<protein>
    <submittedName>
        <fullName evidence="1">Uncharacterized protein</fullName>
    </submittedName>
</protein>
<dbReference type="AlphaFoldDB" id="A0A840MT51"/>
<keyword evidence="2" id="KW-1185">Reference proteome</keyword>
<dbReference type="RefSeq" id="WP_184041960.1">
    <property type="nucleotide sequence ID" value="NZ_JACHHY010000048.1"/>
</dbReference>
<organism evidence="1 2">
    <name type="scientific">Chitinivorax tropicus</name>
    <dbReference type="NCBI Taxonomy" id="714531"/>
    <lineage>
        <taxon>Bacteria</taxon>
        <taxon>Pseudomonadati</taxon>
        <taxon>Pseudomonadota</taxon>
        <taxon>Betaproteobacteria</taxon>
        <taxon>Chitinivorax</taxon>
    </lineage>
</organism>
<gene>
    <name evidence="1" type="ORF">HNQ59_003906</name>
</gene>
<dbReference type="Proteomes" id="UP000575898">
    <property type="component" value="Unassembled WGS sequence"/>
</dbReference>
<evidence type="ECO:0000313" key="2">
    <source>
        <dbReference type="Proteomes" id="UP000575898"/>
    </source>
</evidence>